<accession>A0ABP0ZSU5</accession>
<evidence type="ECO:0000313" key="2">
    <source>
        <dbReference type="Proteomes" id="UP001497383"/>
    </source>
</evidence>
<reference evidence="1 2" key="1">
    <citation type="submission" date="2024-03" db="EMBL/GenBank/DDBJ databases">
        <authorList>
            <person name="Brejova B."/>
        </authorList>
    </citation>
    <scope>NUCLEOTIDE SEQUENCE [LARGE SCALE GENOMIC DNA]</scope>
    <source>
        <strain evidence="1 2">CBS 14171</strain>
    </source>
</reference>
<evidence type="ECO:0000313" key="1">
    <source>
        <dbReference type="EMBL" id="CAK9441543.1"/>
    </source>
</evidence>
<sequence>MISTTPHSYHNQFHDSHYYDNYHNYQHKMTSSDRSPILSRLGKINPASCLKRNKSFSSSYTATSNYTSATSNYTSATSMYPSTSATSTHIHHHHNHHYNQNYTHGNVSSQMTTIYHEIYIMLCLLDDLFKYDILDIETISGSHEYLKHEFRYISNNNNNQGASLDVSVINYHIRKYLEFLRVINPMDDSSVVVADEEEADCWFVNDEIPRVIKRYIKNTIQILERYLDLVIFESQSRRLSGEFCDGGEESYSSDEGDISCYMV</sequence>
<proteinExistence type="predicted"/>
<dbReference type="EMBL" id="OZ022411">
    <property type="protein sequence ID" value="CAK9441543.1"/>
    <property type="molecule type" value="Genomic_DNA"/>
</dbReference>
<protein>
    <submittedName>
        <fullName evidence="1">Uncharacterized protein</fullName>
    </submittedName>
</protein>
<dbReference type="Proteomes" id="UP001497383">
    <property type="component" value="Chromosome 7"/>
</dbReference>
<name>A0ABP0ZSU5_9ASCO</name>
<dbReference type="RefSeq" id="XP_066832349.1">
    <property type="nucleotide sequence ID" value="XM_066975741.1"/>
</dbReference>
<organism evidence="1 2">
    <name type="scientific">Lodderomyces beijingensis</name>
    <dbReference type="NCBI Taxonomy" id="1775926"/>
    <lineage>
        <taxon>Eukaryota</taxon>
        <taxon>Fungi</taxon>
        <taxon>Dikarya</taxon>
        <taxon>Ascomycota</taxon>
        <taxon>Saccharomycotina</taxon>
        <taxon>Pichiomycetes</taxon>
        <taxon>Debaryomycetaceae</taxon>
        <taxon>Candida/Lodderomyces clade</taxon>
        <taxon>Lodderomyces</taxon>
    </lineage>
</organism>
<dbReference type="GeneID" id="92210607"/>
<keyword evidence="2" id="KW-1185">Reference proteome</keyword>
<gene>
    <name evidence="1" type="ORF">LODBEIA_P54110</name>
</gene>